<comment type="caution">
    <text evidence="4">The sequence shown here is derived from an EMBL/GenBank/DDBJ whole genome shotgun (WGS) entry which is preliminary data.</text>
</comment>
<comment type="similarity">
    <text evidence="1">Belongs to the NAD(P)H dehydrogenase (quinone) family.</text>
</comment>
<dbReference type="GO" id="GO:0005829">
    <property type="term" value="C:cytosol"/>
    <property type="evidence" value="ECO:0007669"/>
    <property type="project" value="TreeGrafter"/>
</dbReference>
<dbReference type="InterPro" id="IPR051545">
    <property type="entry name" value="NAD(P)H_dehydrogenase_qn"/>
</dbReference>
<dbReference type="PANTHER" id="PTHR10204">
    <property type="entry name" value="NAD P H OXIDOREDUCTASE-RELATED"/>
    <property type="match status" value="1"/>
</dbReference>
<dbReference type="InterPro" id="IPR029039">
    <property type="entry name" value="Flavoprotein-like_sf"/>
</dbReference>
<dbReference type="Gene3D" id="3.40.50.360">
    <property type="match status" value="1"/>
</dbReference>
<keyword evidence="5" id="KW-1185">Reference proteome</keyword>
<name>A0A1T0AWQ6_9PAST</name>
<evidence type="ECO:0000259" key="3">
    <source>
        <dbReference type="Pfam" id="PF02525"/>
    </source>
</evidence>
<keyword evidence="2" id="KW-0560">Oxidoreductase</keyword>
<sequence length="207" mass="23268">MNHLIIFAHPNGQGNEPKSLNHSILKQVILASENVGAETIVRDLYALNFQAILSQQEIQASFQGIIAVEIQQEQELIKQADLITLIYPLWWMGFPAILKGYLDRVLTYGFAYKTEGGASVGLLSSKKMQHFATLGNSYEKYENLGFIQSLQDCLVNGLFNFCGITDIQQCFFGEVYAKNNEEIAQLLQQVFAQTQQNLISLVENVNE</sequence>
<dbReference type="OrthoDB" id="9798454at2"/>
<dbReference type="PANTHER" id="PTHR10204:SF34">
    <property type="entry name" value="NAD(P)H DEHYDROGENASE [QUINONE] 1 ISOFORM 1"/>
    <property type="match status" value="1"/>
</dbReference>
<dbReference type="AlphaFoldDB" id="A0A1T0AWQ6"/>
<protein>
    <submittedName>
        <fullName evidence="4">NAD(P)H oxidoreductase</fullName>
    </submittedName>
</protein>
<evidence type="ECO:0000256" key="2">
    <source>
        <dbReference type="ARBA" id="ARBA00023002"/>
    </source>
</evidence>
<evidence type="ECO:0000313" key="5">
    <source>
        <dbReference type="Proteomes" id="UP000190023"/>
    </source>
</evidence>
<dbReference type="GO" id="GO:0003955">
    <property type="term" value="F:NAD(P)H dehydrogenase (quinone) activity"/>
    <property type="evidence" value="ECO:0007669"/>
    <property type="project" value="TreeGrafter"/>
</dbReference>
<dbReference type="InterPro" id="IPR003680">
    <property type="entry name" value="Flavodoxin_fold"/>
</dbReference>
<proteinExistence type="inferred from homology"/>
<accession>A0A1T0AWQ6</accession>
<dbReference type="STRING" id="123822.B0188_09165"/>
<dbReference type="EMBL" id="MUYB01000040">
    <property type="protein sequence ID" value="OOS02122.1"/>
    <property type="molecule type" value="Genomic_DNA"/>
</dbReference>
<dbReference type="SUPFAM" id="SSF52218">
    <property type="entry name" value="Flavoproteins"/>
    <property type="match status" value="1"/>
</dbReference>
<gene>
    <name evidence="4" type="ORF">B0188_09165</name>
</gene>
<feature type="domain" description="Flavodoxin-like fold" evidence="3">
    <location>
        <begin position="1"/>
        <end position="190"/>
    </location>
</feature>
<reference evidence="4 5" key="1">
    <citation type="submission" date="2017-02" db="EMBL/GenBank/DDBJ databases">
        <title>Draft genome sequence of Haemophilus felis CCUG 31170 type strain.</title>
        <authorList>
            <person name="Engstrom-Jakobsson H."/>
            <person name="Salva-Serra F."/>
            <person name="Thorell K."/>
            <person name="Gonzales-Siles L."/>
            <person name="Karlsson R."/>
            <person name="Boulund F."/>
            <person name="Engstrand L."/>
            <person name="Kristiansson E."/>
            <person name="Moore E."/>
        </authorList>
    </citation>
    <scope>NUCLEOTIDE SEQUENCE [LARGE SCALE GENOMIC DNA]</scope>
    <source>
        <strain evidence="4 5">CCUG 31170</strain>
    </source>
</reference>
<evidence type="ECO:0000256" key="1">
    <source>
        <dbReference type="ARBA" id="ARBA00006252"/>
    </source>
</evidence>
<dbReference type="Proteomes" id="UP000190023">
    <property type="component" value="Unassembled WGS sequence"/>
</dbReference>
<organism evidence="4 5">
    <name type="scientific">[Haemophilus] felis</name>
    <dbReference type="NCBI Taxonomy" id="123822"/>
    <lineage>
        <taxon>Bacteria</taxon>
        <taxon>Pseudomonadati</taxon>
        <taxon>Pseudomonadota</taxon>
        <taxon>Gammaproteobacteria</taxon>
        <taxon>Pasteurellales</taxon>
        <taxon>Pasteurellaceae</taxon>
    </lineage>
</organism>
<evidence type="ECO:0000313" key="4">
    <source>
        <dbReference type="EMBL" id="OOS02122.1"/>
    </source>
</evidence>
<dbReference type="Pfam" id="PF02525">
    <property type="entry name" value="Flavodoxin_2"/>
    <property type="match status" value="1"/>
</dbReference>